<dbReference type="Gene3D" id="1.10.45.10">
    <property type="entry name" value="Vanillyl-alcohol Oxidase, Chain A, domain 4"/>
    <property type="match status" value="1"/>
</dbReference>
<dbReference type="RefSeq" id="WP_108978284.1">
    <property type="nucleotide sequence ID" value="NZ_BFBB01000009.1"/>
</dbReference>
<evidence type="ECO:0000256" key="3">
    <source>
        <dbReference type="ARBA" id="ARBA00022827"/>
    </source>
</evidence>
<keyword evidence="10" id="KW-1185">Reference proteome</keyword>
<feature type="site" description="Important for enzyme activity" evidence="7">
    <location>
        <position position="313"/>
    </location>
</feature>
<evidence type="ECO:0000256" key="6">
    <source>
        <dbReference type="PIRSR" id="PIRSR625650-3"/>
    </source>
</evidence>
<dbReference type="PROSITE" id="PS51387">
    <property type="entry name" value="FAD_PCMH"/>
    <property type="match status" value="1"/>
</dbReference>
<feature type="binding site" evidence="5">
    <location>
        <position position="400"/>
    </location>
    <ligand>
        <name>substrate</name>
    </ligand>
</feature>
<dbReference type="InterPro" id="IPR004113">
    <property type="entry name" value="FAD-bd_oxidored_4_C"/>
</dbReference>
<dbReference type="Gene3D" id="3.30.43.10">
    <property type="entry name" value="Uridine Diphospho-n-acetylenolpyruvylglucosamine Reductase, domain 2"/>
    <property type="match status" value="1"/>
</dbReference>
<dbReference type="EMBL" id="BFBB01000009">
    <property type="protein sequence ID" value="GBF51895.1"/>
    <property type="molecule type" value="Genomic_DNA"/>
</dbReference>
<dbReference type="InterPro" id="IPR016167">
    <property type="entry name" value="FAD-bd_PCMH_sub1"/>
</dbReference>
<accession>A0A2P2E4T5</accession>
<dbReference type="Pfam" id="PF01565">
    <property type="entry name" value="FAD_binding_4"/>
    <property type="match status" value="1"/>
</dbReference>
<dbReference type="SUPFAM" id="SSF55103">
    <property type="entry name" value="FAD-linked oxidases, C-terminal domain"/>
    <property type="match status" value="1"/>
</dbReference>
<feature type="active site" description="Proton donor/acceptor" evidence="4">
    <location>
        <position position="456"/>
    </location>
</feature>
<evidence type="ECO:0000313" key="10">
    <source>
        <dbReference type="Proteomes" id="UP000245133"/>
    </source>
</evidence>
<feature type="binding site" evidence="6">
    <location>
        <begin position="131"/>
        <end position="137"/>
    </location>
    <ligand>
        <name>FAD</name>
        <dbReference type="ChEBI" id="CHEBI:57692"/>
    </ligand>
</feature>
<dbReference type="Gene3D" id="3.30.300.330">
    <property type="match status" value="1"/>
</dbReference>
<sequence length="538" mass="60076">MTTRNIFKWGAEDIEEKLPQHTRHFFETTFQVRKEFREHFPKSASHLKINSKQKLKPATIAKFKKIVDSSSFGVDEVTRAKHSIGKFYSEIYRARFGEVNSAVDLVLYPKSENEVVKIVALANSLGVPIIPYGKGSSVTMALQAPKGGISVDMSRMDHILELNTTDATVTVEAGISGPALEAFLNEKGYTCGHFPQSFEFSTVGGWIAAKGAGQASTGYGKMEDILLSLTSVTPEGTFVSKPYPAASIGPDLFRLFLGAEGSFGIITKATLKIRKYNPQNSAKGSFIFKSFEDAVETMRIVMQSGFGKPHFFRIQDPEETEISFHMSGLANGKEDKILSWLGYKSGKRSLMHIIVDGDSEYTQFVLKKIRKIAKQKGAFSTGKSPVEKWLHQRYSSAYLRDALMDEAIRIDTIETAVTWHQLLNLWEKTRAYIKSFPNQTCMVHISHAYETGANLYFIFICPMDEKNEIQSFEKFHKGLIDTIHANGGSLSHHHGIGRLLSPWVEKELGEEGLRILTGLKKIFDPKGIMNPKGLLGIK</sequence>
<reference evidence="9 10" key="1">
    <citation type="submission" date="2018-02" db="EMBL/GenBank/DDBJ databases">
        <title>Novel Leptospira species isolated from soil and water in Japan.</title>
        <authorList>
            <person name="Nakao R."/>
            <person name="Masuzawa T."/>
        </authorList>
    </citation>
    <scope>NUCLEOTIDE SEQUENCE [LARGE SCALE GENOMIC DNA]</scope>
    <source>
        <strain evidence="9 10">YH101</strain>
    </source>
</reference>
<dbReference type="SUPFAM" id="SSF56176">
    <property type="entry name" value="FAD-binding/transporter-associated domain-like"/>
    <property type="match status" value="1"/>
</dbReference>
<keyword evidence="3 6" id="KW-0274">FAD</keyword>
<comment type="caution">
    <text evidence="9">The sequence shown here is derived from an EMBL/GenBank/DDBJ whole genome shotgun (WGS) entry which is preliminary data.</text>
</comment>
<keyword evidence="2" id="KW-0285">Flavoprotein</keyword>
<comment type="similarity">
    <text evidence="1">Belongs to the FAD-binding oxidoreductase/transferase type 4 family.</text>
</comment>
<dbReference type="GO" id="GO:0008609">
    <property type="term" value="F:alkylglycerone-phosphate synthase activity"/>
    <property type="evidence" value="ECO:0007669"/>
    <property type="project" value="InterPro"/>
</dbReference>
<feature type="domain" description="FAD-binding PCMH-type" evidence="8">
    <location>
        <begin position="99"/>
        <end position="276"/>
    </location>
</feature>
<protein>
    <submittedName>
        <fullName evidence="9">Alkylglycerone-phosphate synthase</fullName>
    </submittedName>
</protein>
<dbReference type="InterPro" id="IPR016171">
    <property type="entry name" value="Vanillyl_alc_oxidase_C-sub2"/>
</dbReference>
<evidence type="ECO:0000256" key="7">
    <source>
        <dbReference type="PIRSR" id="PIRSR625650-4"/>
    </source>
</evidence>
<dbReference type="InterPro" id="IPR025650">
    <property type="entry name" value="Alkyl-DHAP_Synthase"/>
</dbReference>
<dbReference type="InterPro" id="IPR006094">
    <property type="entry name" value="Oxid_FAD_bind_N"/>
</dbReference>
<evidence type="ECO:0000256" key="1">
    <source>
        <dbReference type="ARBA" id="ARBA00008000"/>
    </source>
</evidence>
<evidence type="ECO:0000259" key="8">
    <source>
        <dbReference type="PROSITE" id="PS51387"/>
    </source>
</evidence>
<dbReference type="InterPro" id="IPR016164">
    <property type="entry name" value="FAD-linked_Oxase-like_C"/>
</dbReference>
<organism evidence="9 10">
    <name type="scientific">Leptospira ryugenii</name>
    <dbReference type="NCBI Taxonomy" id="1917863"/>
    <lineage>
        <taxon>Bacteria</taxon>
        <taxon>Pseudomonadati</taxon>
        <taxon>Spirochaetota</taxon>
        <taxon>Spirochaetia</taxon>
        <taxon>Leptospirales</taxon>
        <taxon>Leptospiraceae</taxon>
        <taxon>Leptospira</taxon>
    </lineage>
</organism>
<feature type="binding site" evidence="6">
    <location>
        <begin position="260"/>
        <end position="266"/>
    </location>
    <ligand>
        <name>FAD</name>
        <dbReference type="ChEBI" id="CHEBI:57692"/>
    </ligand>
</feature>
<evidence type="ECO:0000256" key="5">
    <source>
        <dbReference type="PIRSR" id="PIRSR625650-2"/>
    </source>
</evidence>
<dbReference type="PANTHER" id="PTHR46568">
    <property type="entry name" value="ALKYLDIHYDROXYACETONEPHOSPHATE SYNTHASE, PEROXISOMAL"/>
    <property type="match status" value="1"/>
</dbReference>
<evidence type="ECO:0000256" key="2">
    <source>
        <dbReference type="ARBA" id="ARBA00022630"/>
    </source>
</evidence>
<dbReference type="AlphaFoldDB" id="A0A2P2E4T5"/>
<evidence type="ECO:0000313" key="9">
    <source>
        <dbReference type="EMBL" id="GBF51895.1"/>
    </source>
</evidence>
<dbReference type="Gene3D" id="3.30.70.3450">
    <property type="match status" value="1"/>
</dbReference>
<dbReference type="GO" id="GO:0008610">
    <property type="term" value="P:lipid biosynthetic process"/>
    <property type="evidence" value="ECO:0007669"/>
    <property type="project" value="InterPro"/>
</dbReference>
<dbReference type="InterPro" id="IPR016169">
    <property type="entry name" value="FAD-bd_PCMH_sub2"/>
</dbReference>
<dbReference type="PANTHER" id="PTHR46568:SF1">
    <property type="entry name" value="ALKYLDIHYDROXYACETONEPHOSPHATE SYNTHASE, PEROXISOMAL"/>
    <property type="match status" value="1"/>
</dbReference>
<dbReference type="InterPro" id="IPR016166">
    <property type="entry name" value="FAD-bd_PCMH"/>
</dbReference>
<name>A0A2P2E4T5_9LEPT</name>
<evidence type="ECO:0000256" key="4">
    <source>
        <dbReference type="PIRSR" id="PIRSR625650-1"/>
    </source>
</evidence>
<dbReference type="Pfam" id="PF02913">
    <property type="entry name" value="FAD-oxidase_C"/>
    <property type="match status" value="1"/>
</dbReference>
<proteinExistence type="inferred from homology"/>
<dbReference type="Proteomes" id="UP000245133">
    <property type="component" value="Unassembled WGS sequence"/>
</dbReference>
<gene>
    <name evidence="9" type="ORF">LPTSP4_34330</name>
</gene>
<dbReference type="InterPro" id="IPR036318">
    <property type="entry name" value="FAD-bd_PCMH-like_sf"/>
</dbReference>
<comment type="cofactor">
    <cofactor evidence="6">
        <name>FAD</name>
        <dbReference type="ChEBI" id="CHEBI:57692"/>
    </cofactor>
</comment>
<dbReference type="Gene3D" id="3.30.465.10">
    <property type="match status" value="1"/>
</dbReference>
<dbReference type="OrthoDB" id="9767256at2"/>
<dbReference type="GO" id="GO:0071949">
    <property type="term" value="F:FAD binding"/>
    <property type="evidence" value="ECO:0007669"/>
    <property type="project" value="InterPro"/>
</dbReference>